<dbReference type="Gene3D" id="3.40.109.10">
    <property type="entry name" value="NADH Oxidase"/>
    <property type="match status" value="1"/>
</dbReference>
<accession>A0A238ZBP0</accession>
<keyword evidence="1" id="KW-0285">Flavoprotein</keyword>
<reference evidence="5 6" key="1">
    <citation type="submission" date="2017-06" db="EMBL/GenBank/DDBJ databases">
        <authorList>
            <person name="Kim H.J."/>
            <person name="Triplett B.A."/>
        </authorList>
    </citation>
    <scope>NUCLEOTIDE SEQUENCE [LARGE SCALE GENOMIC DNA]</scope>
    <source>
        <strain evidence="5 6">DSM 44272</strain>
    </source>
</reference>
<dbReference type="SUPFAM" id="SSF55469">
    <property type="entry name" value="FMN-dependent nitroreductase-like"/>
    <property type="match status" value="1"/>
</dbReference>
<dbReference type="CDD" id="cd02062">
    <property type="entry name" value="Nitro_FMN_reductase"/>
    <property type="match status" value="1"/>
</dbReference>
<protein>
    <submittedName>
        <fullName evidence="5">Nitroreductase</fullName>
    </submittedName>
</protein>
<evidence type="ECO:0000256" key="1">
    <source>
        <dbReference type="ARBA" id="ARBA00022630"/>
    </source>
</evidence>
<dbReference type="Proteomes" id="UP000198403">
    <property type="component" value="Unassembled WGS sequence"/>
</dbReference>
<evidence type="ECO:0000259" key="4">
    <source>
        <dbReference type="Pfam" id="PF00881"/>
    </source>
</evidence>
<keyword evidence="2" id="KW-0288">FMN</keyword>
<feature type="domain" description="Nitroreductase" evidence="4">
    <location>
        <begin position="12"/>
        <end position="183"/>
    </location>
</feature>
<gene>
    <name evidence="5" type="ORF">SAMN06272737_12718</name>
</gene>
<dbReference type="OrthoDB" id="3774920at2"/>
<name>A0A238ZBP0_9ACTN</name>
<dbReference type="AlphaFoldDB" id="A0A238ZBP0"/>
<dbReference type="InterPro" id="IPR029479">
    <property type="entry name" value="Nitroreductase"/>
</dbReference>
<sequence>MDLLEAMRTTGTCRRYDTRDVPDAVLYRAFEAARFGPQGGNRQAVRWVVVRDPELRERLQELYLRHWDPYHRSITEGQVRVGGSTGMLTAADQFARTLAAVPALVVVCARIEDLQVTDVDTGRVSVVGGASIYPLVQNLCLALRDQGVATAVTTLLCREEAAVRALLGIADDHLTAATLAIGYPARGFPTKLRRLPVEEVAYADRFGSPLFDGPLPGAPGGPDRSTR</sequence>
<dbReference type="PANTHER" id="PTHR23026:SF90">
    <property type="entry name" value="IODOTYROSINE DEIODINASE 1"/>
    <property type="match status" value="1"/>
</dbReference>
<dbReference type="InterPro" id="IPR050627">
    <property type="entry name" value="Nitroreductase/BluB"/>
</dbReference>
<keyword evidence="6" id="KW-1185">Reference proteome</keyword>
<evidence type="ECO:0000313" key="5">
    <source>
        <dbReference type="EMBL" id="SNR80767.1"/>
    </source>
</evidence>
<proteinExistence type="predicted"/>
<dbReference type="EMBL" id="FZNO01000027">
    <property type="protein sequence ID" value="SNR80767.1"/>
    <property type="molecule type" value="Genomic_DNA"/>
</dbReference>
<dbReference type="RefSeq" id="WP_089338296.1">
    <property type="nucleotide sequence ID" value="NZ_FZNO01000027.1"/>
</dbReference>
<evidence type="ECO:0000256" key="3">
    <source>
        <dbReference type="ARBA" id="ARBA00023002"/>
    </source>
</evidence>
<evidence type="ECO:0000256" key="2">
    <source>
        <dbReference type="ARBA" id="ARBA00022643"/>
    </source>
</evidence>
<dbReference type="InterPro" id="IPR000415">
    <property type="entry name" value="Nitroreductase-like"/>
</dbReference>
<dbReference type="GO" id="GO:0016491">
    <property type="term" value="F:oxidoreductase activity"/>
    <property type="evidence" value="ECO:0007669"/>
    <property type="project" value="UniProtKB-KW"/>
</dbReference>
<dbReference type="PANTHER" id="PTHR23026">
    <property type="entry name" value="NADPH NITROREDUCTASE"/>
    <property type="match status" value="1"/>
</dbReference>
<organism evidence="5 6">
    <name type="scientific">Blastococcus mobilis</name>
    <dbReference type="NCBI Taxonomy" id="1938746"/>
    <lineage>
        <taxon>Bacteria</taxon>
        <taxon>Bacillati</taxon>
        <taxon>Actinomycetota</taxon>
        <taxon>Actinomycetes</taxon>
        <taxon>Geodermatophilales</taxon>
        <taxon>Geodermatophilaceae</taxon>
        <taxon>Blastococcus</taxon>
    </lineage>
</organism>
<keyword evidence="3" id="KW-0560">Oxidoreductase</keyword>
<evidence type="ECO:0000313" key="6">
    <source>
        <dbReference type="Proteomes" id="UP000198403"/>
    </source>
</evidence>
<dbReference type="Pfam" id="PF00881">
    <property type="entry name" value="Nitroreductase"/>
    <property type="match status" value="1"/>
</dbReference>